<evidence type="ECO:0000256" key="5">
    <source>
        <dbReference type="ARBA" id="ARBA00022490"/>
    </source>
</evidence>
<dbReference type="PANTHER" id="PTHR30027">
    <property type="entry name" value="RIBOSOMAL RNA SMALL SUBUNIT METHYLTRANSFERASE E"/>
    <property type="match status" value="1"/>
</dbReference>
<evidence type="ECO:0000256" key="3">
    <source>
        <dbReference type="ARBA" id="ARBA00012328"/>
    </source>
</evidence>
<dbReference type="InterPro" id="IPR046886">
    <property type="entry name" value="RsmE_MTase_dom"/>
</dbReference>
<feature type="domain" description="Ribosomal RNA small subunit methyltransferase E PUA-like" evidence="15">
    <location>
        <begin position="21"/>
        <end position="66"/>
    </location>
</feature>
<dbReference type="Gene3D" id="2.40.240.20">
    <property type="entry name" value="Hypothetical PUA domain-like, domain 1"/>
    <property type="match status" value="1"/>
</dbReference>
<comment type="caution">
    <text evidence="16">The sequence shown here is derived from an EMBL/GenBank/DDBJ whole genome shotgun (WGS) entry which is preliminary data.</text>
</comment>
<dbReference type="GO" id="GO:0005737">
    <property type="term" value="C:cytoplasm"/>
    <property type="evidence" value="ECO:0007669"/>
    <property type="project" value="UniProtKB-SubCell"/>
</dbReference>
<evidence type="ECO:0000256" key="1">
    <source>
        <dbReference type="ARBA" id="ARBA00004496"/>
    </source>
</evidence>
<dbReference type="InterPro" id="IPR006700">
    <property type="entry name" value="RsmE"/>
</dbReference>
<feature type="region of interest" description="Disordered" evidence="13">
    <location>
        <begin position="1"/>
        <end position="23"/>
    </location>
</feature>
<evidence type="ECO:0000256" key="7">
    <source>
        <dbReference type="ARBA" id="ARBA00022603"/>
    </source>
</evidence>
<comment type="subcellular location">
    <subcellularLocation>
        <location evidence="1 12">Cytoplasm</location>
    </subcellularLocation>
</comment>
<dbReference type="Pfam" id="PF04452">
    <property type="entry name" value="Methyltrans_RNA"/>
    <property type="match status" value="1"/>
</dbReference>
<evidence type="ECO:0000259" key="14">
    <source>
        <dbReference type="Pfam" id="PF04452"/>
    </source>
</evidence>
<accession>A0A921JXA8</accession>
<dbReference type="CDD" id="cd18084">
    <property type="entry name" value="RsmE-like"/>
    <property type="match status" value="1"/>
</dbReference>
<organism evidence="16 17">
    <name type="scientific">Dietzia timorensis</name>
    <dbReference type="NCBI Taxonomy" id="499555"/>
    <lineage>
        <taxon>Bacteria</taxon>
        <taxon>Bacillati</taxon>
        <taxon>Actinomycetota</taxon>
        <taxon>Actinomycetes</taxon>
        <taxon>Mycobacteriales</taxon>
        <taxon>Dietziaceae</taxon>
        <taxon>Dietzia</taxon>
    </lineage>
</organism>
<dbReference type="InterPro" id="IPR029026">
    <property type="entry name" value="tRNA_m1G_MTases_N"/>
</dbReference>
<dbReference type="SUPFAM" id="SSF75217">
    <property type="entry name" value="alpha/beta knot"/>
    <property type="match status" value="1"/>
</dbReference>
<evidence type="ECO:0000256" key="6">
    <source>
        <dbReference type="ARBA" id="ARBA00022552"/>
    </source>
</evidence>
<comment type="similarity">
    <text evidence="2 12">Belongs to the RNA methyltransferase RsmE family.</text>
</comment>
<evidence type="ECO:0000256" key="10">
    <source>
        <dbReference type="ARBA" id="ARBA00025699"/>
    </source>
</evidence>
<dbReference type="NCBIfam" id="NF008693">
    <property type="entry name" value="PRK11713.2-3"/>
    <property type="match status" value="1"/>
</dbReference>
<gene>
    <name evidence="16" type="ORF">K8V11_01365</name>
</gene>
<dbReference type="GO" id="GO:0070042">
    <property type="term" value="F:rRNA (uridine-N3-)-methyltransferase activity"/>
    <property type="evidence" value="ECO:0007669"/>
    <property type="project" value="TreeGrafter"/>
</dbReference>
<dbReference type="EMBL" id="DYXM01000028">
    <property type="protein sequence ID" value="HJE89643.1"/>
    <property type="molecule type" value="Genomic_DNA"/>
</dbReference>
<evidence type="ECO:0000256" key="4">
    <source>
        <dbReference type="ARBA" id="ARBA00013673"/>
    </source>
</evidence>
<evidence type="ECO:0000256" key="13">
    <source>
        <dbReference type="SAM" id="MobiDB-lite"/>
    </source>
</evidence>
<evidence type="ECO:0000256" key="8">
    <source>
        <dbReference type="ARBA" id="ARBA00022679"/>
    </source>
</evidence>
<name>A0A921JXA8_9ACTN</name>
<dbReference type="InterPro" id="IPR015947">
    <property type="entry name" value="PUA-like_sf"/>
</dbReference>
<sequence length="258" mass="26840">MSASLLRSDEIPDDGGRLVISGPEGKHGAAALRLKPGEGILVGDGAGVLAECEVVSAAGSEVEVVVRSRTEHQAPRPSVTIVQALPKSERSELAVDLATEAGADEIIPWQADRCISRWTGGKDKADKGRQKWQNAARAAAKQARRAFEPPIGELVDTKTLTGMVADWANTSSAVIVLHEEESRAFTDLVANAVGEGIERIVLVVGPEGGVAEHEIEALREAGATPALLGPEVLRTSTAAAVALGAIGALTARWPSSRG</sequence>
<evidence type="ECO:0000313" key="16">
    <source>
        <dbReference type="EMBL" id="HJE89643.1"/>
    </source>
</evidence>
<reference evidence="16" key="2">
    <citation type="submission" date="2021-09" db="EMBL/GenBank/DDBJ databases">
        <authorList>
            <person name="Gilroy R."/>
        </authorList>
    </citation>
    <scope>NUCLEOTIDE SEQUENCE</scope>
    <source>
        <strain evidence="16">ChiGjej1B1-18357</strain>
    </source>
</reference>
<keyword evidence="5 12" id="KW-0963">Cytoplasm</keyword>
<keyword evidence="7 12" id="KW-0489">Methyltransferase</keyword>
<evidence type="ECO:0000259" key="15">
    <source>
        <dbReference type="Pfam" id="PF20260"/>
    </source>
</evidence>
<dbReference type="PANTHER" id="PTHR30027:SF3">
    <property type="entry name" value="16S RRNA (URACIL(1498)-N(3))-METHYLTRANSFERASE"/>
    <property type="match status" value="1"/>
</dbReference>
<dbReference type="PIRSF" id="PIRSF015601">
    <property type="entry name" value="MTase_slr0722"/>
    <property type="match status" value="1"/>
</dbReference>
<dbReference type="Gene3D" id="3.40.1280.10">
    <property type="match status" value="1"/>
</dbReference>
<reference evidence="16" key="1">
    <citation type="journal article" date="2021" name="PeerJ">
        <title>Extensive microbial diversity within the chicken gut microbiome revealed by metagenomics and culture.</title>
        <authorList>
            <person name="Gilroy R."/>
            <person name="Ravi A."/>
            <person name="Getino M."/>
            <person name="Pursley I."/>
            <person name="Horton D.L."/>
            <person name="Alikhan N.F."/>
            <person name="Baker D."/>
            <person name="Gharbi K."/>
            <person name="Hall N."/>
            <person name="Watson M."/>
            <person name="Adriaenssens E.M."/>
            <person name="Foster-Nyarko E."/>
            <person name="Jarju S."/>
            <person name="Secka A."/>
            <person name="Antonio M."/>
            <person name="Oren A."/>
            <person name="Chaudhuri R.R."/>
            <person name="La Ragione R."/>
            <person name="Hildebrand F."/>
            <person name="Pallen M.J."/>
        </authorList>
    </citation>
    <scope>NUCLEOTIDE SEQUENCE</scope>
    <source>
        <strain evidence="16">ChiGjej1B1-18357</strain>
    </source>
</reference>
<keyword evidence="9 12" id="KW-0949">S-adenosyl-L-methionine</keyword>
<dbReference type="EC" id="2.1.1.193" evidence="3 12"/>
<dbReference type="InterPro" id="IPR046887">
    <property type="entry name" value="RsmE_PUA-like"/>
</dbReference>
<evidence type="ECO:0000256" key="11">
    <source>
        <dbReference type="ARBA" id="ARBA00047944"/>
    </source>
</evidence>
<dbReference type="NCBIfam" id="TIGR00046">
    <property type="entry name" value="RsmE family RNA methyltransferase"/>
    <property type="match status" value="1"/>
</dbReference>
<evidence type="ECO:0000313" key="17">
    <source>
        <dbReference type="Proteomes" id="UP000776650"/>
    </source>
</evidence>
<dbReference type="RefSeq" id="WP_303910414.1">
    <property type="nucleotide sequence ID" value="NZ_DYXM01000028.1"/>
</dbReference>
<evidence type="ECO:0000256" key="2">
    <source>
        <dbReference type="ARBA" id="ARBA00005528"/>
    </source>
</evidence>
<dbReference type="Pfam" id="PF20260">
    <property type="entry name" value="PUA_4"/>
    <property type="match status" value="1"/>
</dbReference>
<dbReference type="InterPro" id="IPR029028">
    <property type="entry name" value="Alpha/beta_knot_MTases"/>
</dbReference>
<dbReference type="SUPFAM" id="SSF88697">
    <property type="entry name" value="PUA domain-like"/>
    <property type="match status" value="1"/>
</dbReference>
<keyword evidence="6 12" id="KW-0698">rRNA processing</keyword>
<keyword evidence="8 12" id="KW-0808">Transferase</keyword>
<feature type="domain" description="Ribosomal RNA small subunit methyltransferase E methyltransferase" evidence="14">
    <location>
        <begin position="77"/>
        <end position="246"/>
    </location>
</feature>
<dbReference type="Proteomes" id="UP000776650">
    <property type="component" value="Unassembled WGS sequence"/>
</dbReference>
<evidence type="ECO:0000256" key="9">
    <source>
        <dbReference type="ARBA" id="ARBA00022691"/>
    </source>
</evidence>
<protein>
    <recommendedName>
        <fullName evidence="4 12">Ribosomal RNA small subunit methyltransferase E</fullName>
        <ecNumber evidence="3 12">2.1.1.193</ecNumber>
    </recommendedName>
</protein>
<dbReference type="AlphaFoldDB" id="A0A921JXA8"/>
<dbReference type="GO" id="GO:0070475">
    <property type="term" value="P:rRNA base methylation"/>
    <property type="evidence" value="ECO:0007669"/>
    <property type="project" value="TreeGrafter"/>
</dbReference>
<evidence type="ECO:0000256" key="12">
    <source>
        <dbReference type="PIRNR" id="PIRNR015601"/>
    </source>
</evidence>
<comment type="function">
    <text evidence="10 12">Specifically methylates the N3 position of the uracil ring of uridine 1498 (m3U1498) in 16S rRNA. Acts on the fully assembled 30S ribosomal subunit.</text>
</comment>
<comment type="catalytic activity">
    <reaction evidence="11 12">
        <text>uridine(1498) in 16S rRNA + S-adenosyl-L-methionine = N(3)-methyluridine(1498) in 16S rRNA + S-adenosyl-L-homocysteine + H(+)</text>
        <dbReference type="Rhea" id="RHEA:42920"/>
        <dbReference type="Rhea" id="RHEA-COMP:10283"/>
        <dbReference type="Rhea" id="RHEA-COMP:10284"/>
        <dbReference type="ChEBI" id="CHEBI:15378"/>
        <dbReference type="ChEBI" id="CHEBI:57856"/>
        <dbReference type="ChEBI" id="CHEBI:59789"/>
        <dbReference type="ChEBI" id="CHEBI:65315"/>
        <dbReference type="ChEBI" id="CHEBI:74502"/>
        <dbReference type="EC" id="2.1.1.193"/>
    </reaction>
</comment>
<proteinExistence type="inferred from homology"/>
<feature type="compositionally biased region" description="Basic and acidic residues" evidence="13">
    <location>
        <begin position="7"/>
        <end position="16"/>
    </location>
</feature>